<dbReference type="AlphaFoldDB" id="A0AB34XSP5"/>
<protein>
    <recommendedName>
        <fullName evidence="7">BioF2-like acetyltransferase domain-containing protein</fullName>
    </recommendedName>
</protein>
<dbReference type="PANTHER" id="PTHR36174">
    <property type="entry name" value="LIPID II:GLYCINE GLYCYLTRANSFERASE"/>
    <property type="match status" value="1"/>
</dbReference>
<dbReference type="GO" id="GO:0009252">
    <property type="term" value="P:peptidoglycan biosynthetic process"/>
    <property type="evidence" value="ECO:0007669"/>
    <property type="project" value="UniProtKB-KW"/>
</dbReference>
<dbReference type="Gene3D" id="3.40.630.30">
    <property type="match status" value="1"/>
</dbReference>
<sequence>MHIDDDLADTAFHIVGTDSTHGYETWLDAWHRCAAGDAFSHPDYLATLAAEGETPLAAVFDDRSGSHVLYAFLLREVTHDACGRPVTSECYDVAAPLLYGGPLLSLGHRADTAEVSDRFWRRFRHWALDKGVVTEFHRENPLADSSLGYPGDHIEQAPHAVKSLEGRTIDELLADASKSYRRTLRKAESSGIQVVVDESGERLEDFLRLHRETLDRNGADERFYLDRDYFAMLHREFAGSFAYIYALEDGRATSVEFILFCNDIAYALLGASDAQGLRSGANSYLVMQAFLYAQSRGVADYVLTGGVTNTEDDSLLRYKLSMAKSGRRRYRTAQQVIDPARYSELSCPHTTDSFFPVYRSAQHSCTHQGETESRTTEVSA</sequence>
<name>A0AB34XSP5_9MICO</name>
<evidence type="ECO:0000256" key="4">
    <source>
        <dbReference type="ARBA" id="ARBA00022984"/>
    </source>
</evidence>
<evidence type="ECO:0000256" key="3">
    <source>
        <dbReference type="ARBA" id="ARBA00022960"/>
    </source>
</evidence>
<gene>
    <name evidence="8" type="ORF">AVW13_09370</name>
</gene>
<keyword evidence="6" id="KW-0961">Cell wall biogenesis/degradation</keyword>
<dbReference type="Pfam" id="PF13480">
    <property type="entry name" value="Acetyltransf_6"/>
    <property type="match status" value="1"/>
</dbReference>
<dbReference type="GO" id="GO:0008360">
    <property type="term" value="P:regulation of cell shape"/>
    <property type="evidence" value="ECO:0007669"/>
    <property type="project" value="UniProtKB-KW"/>
</dbReference>
<dbReference type="InterPro" id="IPR016181">
    <property type="entry name" value="Acyl_CoA_acyltransferase"/>
</dbReference>
<dbReference type="SUPFAM" id="SSF55729">
    <property type="entry name" value="Acyl-CoA N-acyltransferases (Nat)"/>
    <property type="match status" value="1"/>
</dbReference>
<comment type="similarity">
    <text evidence="1">Belongs to the FemABX family.</text>
</comment>
<keyword evidence="3" id="KW-0133">Cell shape</keyword>
<keyword evidence="5" id="KW-0012">Acyltransferase</keyword>
<evidence type="ECO:0000256" key="5">
    <source>
        <dbReference type="ARBA" id="ARBA00023315"/>
    </source>
</evidence>
<accession>A0AB34XSP5</accession>
<dbReference type="PANTHER" id="PTHR36174:SF1">
    <property type="entry name" value="LIPID II:GLYCINE GLYCYLTRANSFERASE"/>
    <property type="match status" value="1"/>
</dbReference>
<keyword evidence="4" id="KW-0573">Peptidoglycan synthesis</keyword>
<feature type="domain" description="BioF2-like acetyltransferase" evidence="7">
    <location>
        <begin position="177"/>
        <end position="308"/>
    </location>
</feature>
<keyword evidence="2" id="KW-0808">Transferase</keyword>
<dbReference type="GO" id="GO:0071555">
    <property type="term" value="P:cell wall organization"/>
    <property type="evidence" value="ECO:0007669"/>
    <property type="project" value="UniProtKB-KW"/>
</dbReference>
<dbReference type="GO" id="GO:0016755">
    <property type="term" value="F:aminoacyltransferase activity"/>
    <property type="evidence" value="ECO:0007669"/>
    <property type="project" value="InterPro"/>
</dbReference>
<organism evidence="8 9">
    <name type="scientific">Brevibacterium casei</name>
    <dbReference type="NCBI Taxonomy" id="33889"/>
    <lineage>
        <taxon>Bacteria</taxon>
        <taxon>Bacillati</taxon>
        <taxon>Actinomycetota</taxon>
        <taxon>Actinomycetes</taxon>
        <taxon>Micrococcales</taxon>
        <taxon>Brevibacteriaceae</taxon>
        <taxon>Brevibacterium</taxon>
    </lineage>
</organism>
<dbReference type="PROSITE" id="PS51191">
    <property type="entry name" value="FEMABX"/>
    <property type="match status" value="1"/>
</dbReference>
<comment type="caution">
    <text evidence="8">The sequence shown here is derived from an EMBL/GenBank/DDBJ whole genome shotgun (WGS) entry which is preliminary data.</text>
</comment>
<reference evidence="9" key="1">
    <citation type="submission" date="2016-01" db="EMBL/GenBank/DDBJ databases">
        <title>Draft genome of Chromobacterium sp. F49.</title>
        <authorList>
            <person name="Hong K.W."/>
        </authorList>
    </citation>
    <scope>NUCLEOTIDE SEQUENCE [LARGE SCALE GENOMIC DNA]</scope>
    <source>
        <strain evidence="9">M40</strain>
    </source>
</reference>
<dbReference type="RefSeq" id="WP_063249612.1">
    <property type="nucleotide sequence ID" value="NZ_CBDRLP010000006.1"/>
</dbReference>
<dbReference type="InterPro" id="IPR003447">
    <property type="entry name" value="FEMABX"/>
</dbReference>
<evidence type="ECO:0000256" key="1">
    <source>
        <dbReference type="ARBA" id="ARBA00009943"/>
    </source>
</evidence>
<evidence type="ECO:0000256" key="2">
    <source>
        <dbReference type="ARBA" id="ARBA00022679"/>
    </source>
</evidence>
<evidence type="ECO:0000313" key="9">
    <source>
        <dbReference type="Proteomes" id="UP000076612"/>
    </source>
</evidence>
<dbReference type="InterPro" id="IPR050644">
    <property type="entry name" value="PG_Glycine_Bridge_Synth"/>
</dbReference>
<dbReference type="Proteomes" id="UP000076612">
    <property type="component" value="Unassembled WGS sequence"/>
</dbReference>
<dbReference type="EMBL" id="LQQR01000013">
    <property type="protein sequence ID" value="KZE21655.1"/>
    <property type="molecule type" value="Genomic_DNA"/>
</dbReference>
<evidence type="ECO:0000259" key="7">
    <source>
        <dbReference type="Pfam" id="PF13480"/>
    </source>
</evidence>
<dbReference type="InterPro" id="IPR038740">
    <property type="entry name" value="BioF2-like_GNAT_dom"/>
</dbReference>
<evidence type="ECO:0000256" key="6">
    <source>
        <dbReference type="ARBA" id="ARBA00023316"/>
    </source>
</evidence>
<evidence type="ECO:0000313" key="8">
    <source>
        <dbReference type="EMBL" id="KZE21655.1"/>
    </source>
</evidence>
<proteinExistence type="inferred from homology"/>